<gene>
    <name evidence="1" type="ORF">F5878DRAFT_643466</name>
</gene>
<evidence type="ECO:0000313" key="1">
    <source>
        <dbReference type="EMBL" id="KAJ3836548.1"/>
    </source>
</evidence>
<evidence type="ECO:0000313" key="2">
    <source>
        <dbReference type="Proteomes" id="UP001163846"/>
    </source>
</evidence>
<name>A0AA38P5Q3_9AGAR</name>
<organism evidence="1 2">
    <name type="scientific">Lentinula raphanica</name>
    <dbReference type="NCBI Taxonomy" id="153919"/>
    <lineage>
        <taxon>Eukaryota</taxon>
        <taxon>Fungi</taxon>
        <taxon>Dikarya</taxon>
        <taxon>Basidiomycota</taxon>
        <taxon>Agaricomycotina</taxon>
        <taxon>Agaricomycetes</taxon>
        <taxon>Agaricomycetidae</taxon>
        <taxon>Agaricales</taxon>
        <taxon>Marasmiineae</taxon>
        <taxon>Omphalotaceae</taxon>
        <taxon>Lentinula</taxon>
    </lineage>
</organism>
<accession>A0AA38P5Q3</accession>
<protein>
    <submittedName>
        <fullName evidence="1">Uncharacterized protein</fullName>
    </submittedName>
</protein>
<comment type="caution">
    <text evidence="1">The sequence shown here is derived from an EMBL/GenBank/DDBJ whole genome shotgun (WGS) entry which is preliminary data.</text>
</comment>
<dbReference type="EMBL" id="MU806312">
    <property type="protein sequence ID" value="KAJ3836548.1"/>
    <property type="molecule type" value="Genomic_DNA"/>
</dbReference>
<dbReference type="AlphaFoldDB" id="A0AA38P5Q3"/>
<dbReference type="Proteomes" id="UP001163846">
    <property type="component" value="Unassembled WGS sequence"/>
</dbReference>
<reference evidence="1" key="1">
    <citation type="submission" date="2022-08" db="EMBL/GenBank/DDBJ databases">
        <authorList>
            <consortium name="DOE Joint Genome Institute"/>
            <person name="Min B."/>
            <person name="Riley R."/>
            <person name="Sierra-Patev S."/>
            <person name="Naranjo-Ortiz M."/>
            <person name="Looney B."/>
            <person name="Konkel Z."/>
            <person name="Slot J.C."/>
            <person name="Sakamoto Y."/>
            <person name="Steenwyk J.L."/>
            <person name="Rokas A."/>
            <person name="Carro J."/>
            <person name="Camarero S."/>
            <person name="Ferreira P."/>
            <person name="Molpeceres G."/>
            <person name="Ruiz-Duenas F.J."/>
            <person name="Serrano A."/>
            <person name="Henrissat B."/>
            <person name="Drula E."/>
            <person name="Hughes K.W."/>
            <person name="Mata J.L."/>
            <person name="Ishikawa N.K."/>
            <person name="Vargas-Isla R."/>
            <person name="Ushijima S."/>
            <person name="Smith C.A."/>
            <person name="Ahrendt S."/>
            <person name="Andreopoulos W."/>
            <person name="He G."/>
            <person name="Labutti K."/>
            <person name="Lipzen A."/>
            <person name="Ng V."/>
            <person name="Sandor L."/>
            <person name="Barry K."/>
            <person name="Martinez A.T."/>
            <person name="Xiao Y."/>
            <person name="Gibbons J.G."/>
            <person name="Terashima K."/>
            <person name="Hibbett D.S."/>
            <person name="Grigoriev I.V."/>
        </authorList>
    </citation>
    <scope>NUCLEOTIDE SEQUENCE</scope>
    <source>
        <strain evidence="1">TFB9207</strain>
    </source>
</reference>
<sequence>MPVRDWRDGTNDVVPMRDYSNVFTPSTKVYVECKLQLYNIVEGPGKRAIVRPLRVASAIIDHIRVLPDDEAGIRLMYIDSVKDPLVDAAGKANEVDLNRSLLENSVADVCVDMDSSAQLQRFTFNICQTSIGNF</sequence>
<keyword evidence="2" id="KW-1185">Reference proteome</keyword>
<proteinExistence type="predicted"/>